<accession>A0A5B9W2E6</accession>
<dbReference type="InterPro" id="IPR011453">
    <property type="entry name" value="DUF1559"/>
</dbReference>
<evidence type="ECO:0000313" key="3">
    <source>
        <dbReference type="Proteomes" id="UP000324233"/>
    </source>
</evidence>
<feature type="domain" description="DUF1559" evidence="1">
    <location>
        <begin position="22"/>
        <end position="199"/>
    </location>
</feature>
<evidence type="ECO:0000313" key="2">
    <source>
        <dbReference type="EMBL" id="QEH34439.1"/>
    </source>
</evidence>
<dbReference type="PANTHER" id="PTHR30093:SF2">
    <property type="entry name" value="TYPE II SECRETION SYSTEM PROTEIN H"/>
    <property type="match status" value="1"/>
</dbReference>
<reference evidence="2 3" key="1">
    <citation type="submission" date="2019-08" db="EMBL/GenBank/DDBJ databases">
        <title>Deep-cultivation of Planctomycetes and their phenomic and genomic characterization uncovers novel biology.</title>
        <authorList>
            <person name="Wiegand S."/>
            <person name="Jogler M."/>
            <person name="Boedeker C."/>
            <person name="Pinto D."/>
            <person name="Vollmers J."/>
            <person name="Rivas-Marin E."/>
            <person name="Kohn T."/>
            <person name="Peeters S.H."/>
            <person name="Heuer A."/>
            <person name="Rast P."/>
            <person name="Oberbeckmann S."/>
            <person name="Bunk B."/>
            <person name="Jeske O."/>
            <person name="Meyerdierks A."/>
            <person name="Storesund J.E."/>
            <person name="Kallscheuer N."/>
            <person name="Luecker S."/>
            <person name="Lage O.M."/>
            <person name="Pohl T."/>
            <person name="Merkel B.J."/>
            <person name="Hornburger P."/>
            <person name="Mueller R.-W."/>
            <person name="Bruemmer F."/>
            <person name="Labrenz M."/>
            <person name="Spormann A.M."/>
            <person name="Op den Camp H."/>
            <person name="Overmann J."/>
            <person name="Amann R."/>
            <person name="Jetten M.S.M."/>
            <person name="Mascher T."/>
            <person name="Medema M.H."/>
            <person name="Devos D.P."/>
            <person name="Kaster A.-K."/>
            <person name="Ovreas L."/>
            <person name="Rohde M."/>
            <person name="Galperin M.Y."/>
            <person name="Jogler C."/>
        </authorList>
    </citation>
    <scope>NUCLEOTIDE SEQUENCE [LARGE SCALE GENOMIC DNA]</scope>
    <source>
        <strain evidence="2 3">OJF2</strain>
    </source>
</reference>
<dbReference type="EMBL" id="CP042997">
    <property type="protein sequence ID" value="QEH34439.1"/>
    <property type="molecule type" value="Genomic_DNA"/>
</dbReference>
<dbReference type="Pfam" id="PF07596">
    <property type="entry name" value="SBP_bac_10"/>
    <property type="match status" value="2"/>
</dbReference>
<protein>
    <recommendedName>
        <fullName evidence="1">DUF1559 domain-containing protein</fullName>
    </recommendedName>
</protein>
<dbReference type="SUPFAM" id="SSF54523">
    <property type="entry name" value="Pili subunits"/>
    <property type="match status" value="1"/>
</dbReference>
<dbReference type="Proteomes" id="UP000324233">
    <property type="component" value="Chromosome"/>
</dbReference>
<dbReference type="AlphaFoldDB" id="A0A5B9W2E6"/>
<dbReference type="InterPro" id="IPR027558">
    <property type="entry name" value="Pre_pil_HX9DG_C"/>
</dbReference>
<keyword evidence="3" id="KW-1185">Reference proteome</keyword>
<dbReference type="KEGG" id="agv:OJF2_29780"/>
<sequence length="273" mass="28891">MIAVAISIAAALTALLAVTIRDAREEGVRRACEMNLKQIGLAIGEYHVVHDRFPLAAAPSTALAPGERLSWQFAITPSLFCYHCYGMEDYRHDRLSASWRDAPQRDLAAAAIATLLCPDAPYRPSRGALLALSRPDPSRTSPVPATYIGIAGLGKDAPSLKKGDPRCGIFGYDRVTTSGDIADGASATMMVAETSTLAAPWTSGGEATVRGLDPSRVPYLGAGRQFGGNHPGKTQVLFADGSVRTIRDAIDPKVFEALSTIAGGEVLPGGWER</sequence>
<dbReference type="InterPro" id="IPR045584">
    <property type="entry name" value="Pilin-like"/>
</dbReference>
<dbReference type="NCBIfam" id="TIGR04294">
    <property type="entry name" value="pre_pil_HX9DG"/>
    <property type="match status" value="1"/>
</dbReference>
<proteinExistence type="predicted"/>
<evidence type="ECO:0000259" key="1">
    <source>
        <dbReference type="Pfam" id="PF07596"/>
    </source>
</evidence>
<name>A0A5B9W2E6_9BACT</name>
<gene>
    <name evidence="2" type="ORF">OJF2_29780</name>
</gene>
<organism evidence="2 3">
    <name type="scientific">Aquisphaera giovannonii</name>
    <dbReference type="NCBI Taxonomy" id="406548"/>
    <lineage>
        <taxon>Bacteria</taxon>
        <taxon>Pseudomonadati</taxon>
        <taxon>Planctomycetota</taxon>
        <taxon>Planctomycetia</taxon>
        <taxon>Isosphaerales</taxon>
        <taxon>Isosphaeraceae</taxon>
        <taxon>Aquisphaera</taxon>
    </lineage>
</organism>
<dbReference type="PANTHER" id="PTHR30093">
    <property type="entry name" value="GENERAL SECRETION PATHWAY PROTEIN G"/>
    <property type="match status" value="1"/>
</dbReference>
<feature type="domain" description="DUF1559" evidence="1">
    <location>
        <begin position="205"/>
        <end position="252"/>
    </location>
</feature>